<gene>
    <name evidence="1" type="ORF">DPMN_156044</name>
</gene>
<dbReference type="EMBL" id="JAIWYP010000007">
    <property type="protein sequence ID" value="KAH3802368.1"/>
    <property type="molecule type" value="Genomic_DNA"/>
</dbReference>
<keyword evidence="2" id="KW-1185">Reference proteome</keyword>
<evidence type="ECO:0000313" key="1">
    <source>
        <dbReference type="EMBL" id="KAH3802368.1"/>
    </source>
</evidence>
<dbReference type="AlphaFoldDB" id="A0A9D4JBH2"/>
<organism evidence="1 2">
    <name type="scientific">Dreissena polymorpha</name>
    <name type="common">Zebra mussel</name>
    <name type="synonym">Mytilus polymorpha</name>
    <dbReference type="NCBI Taxonomy" id="45954"/>
    <lineage>
        <taxon>Eukaryota</taxon>
        <taxon>Metazoa</taxon>
        <taxon>Spiralia</taxon>
        <taxon>Lophotrochozoa</taxon>
        <taxon>Mollusca</taxon>
        <taxon>Bivalvia</taxon>
        <taxon>Autobranchia</taxon>
        <taxon>Heteroconchia</taxon>
        <taxon>Euheterodonta</taxon>
        <taxon>Imparidentia</taxon>
        <taxon>Neoheterodontei</taxon>
        <taxon>Myida</taxon>
        <taxon>Dreissenoidea</taxon>
        <taxon>Dreissenidae</taxon>
        <taxon>Dreissena</taxon>
    </lineage>
</organism>
<dbReference type="Proteomes" id="UP000828390">
    <property type="component" value="Unassembled WGS sequence"/>
</dbReference>
<accession>A0A9D4JBH2</accession>
<sequence length="76" mass="9076">MRRHSKKSHVQQTKLYRFNSKGECHRQIRKNMANWHSSLFEKQHVPSVTMQHNECWIWVTGKSAVLDRSNTSPHFS</sequence>
<reference evidence="1" key="1">
    <citation type="journal article" date="2019" name="bioRxiv">
        <title>The Genome of the Zebra Mussel, Dreissena polymorpha: A Resource for Invasive Species Research.</title>
        <authorList>
            <person name="McCartney M.A."/>
            <person name="Auch B."/>
            <person name="Kono T."/>
            <person name="Mallez S."/>
            <person name="Zhang Y."/>
            <person name="Obille A."/>
            <person name="Becker A."/>
            <person name="Abrahante J.E."/>
            <person name="Garbe J."/>
            <person name="Badalamenti J.P."/>
            <person name="Herman A."/>
            <person name="Mangelson H."/>
            <person name="Liachko I."/>
            <person name="Sullivan S."/>
            <person name="Sone E.D."/>
            <person name="Koren S."/>
            <person name="Silverstein K.A.T."/>
            <person name="Beckman K.B."/>
            <person name="Gohl D.M."/>
        </authorList>
    </citation>
    <scope>NUCLEOTIDE SEQUENCE</scope>
    <source>
        <strain evidence="1">Duluth1</strain>
        <tissue evidence="1">Whole animal</tissue>
    </source>
</reference>
<evidence type="ECO:0000313" key="2">
    <source>
        <dbReference type="Proteomes" id="UP000828390"/>
    </source>
</evidence>
<name>A0A9D4JBH2_DREPO</name>
<comment type="caution">
    <text evidence="1">The sequence shown here is derived from an EMBL/GenBank/DDBJ whole genome shotgun (WGS) entry which is preliminary data.</text>
</comment>
<reference evidence="1" key="2">
    <citation type="submission" date="2020-11" db="EMBL/GenBank/DDBJ databases">
        <authorList>
            <person name="McCartney M.A."/>
            <person name="Auch B."/>
            <person name="Kono T."/>
            <person name="Mallez S."/>
            <person name="Becker A."/>
            <person name="Gohl D.M."/>
            <person name="Silverstein K.A.T."/>
            <person name="Koren S."/>
            <person name="Bechman K.B."/>
            <person name="Herman A."/>
            <person name="Abrahante J.E."/>
            <person name="Garbe J."/>
        </authorList>
    </citation>
    <scope>NUCLEOTIDE SEQUENCE</scope>
    <source>
        <strain evidence="1">Duluth1</strain>
        <tissue evidence="1">Whole animal</tissue>
    </source>
</reference>
<proteinExistence type="predicted"/>
<protein>
    <submittedName>
        <fullName evidence="1">Uncharacterized protein</fullName>
    </submittedName>
</protein>